<evidence type="ECO:0000256" key="3">
    <source>
        <dbReference type="ARBA" id="ARBA00022967"/>
    </source>
</evidence>
<dbReference type="GO" id="GO:0022857">
    <property type="term" value="F:transmembrane transporter activity"/>
    <property type="evidence" value="ECO:0007669"/>
    <property type="project" value="InterPro"/>
</dbReference>
<organism evidence="6 7">
    <name type="scientific">Methylobrevis pamukkalensis</name>
    <dbReference type="NCBI Taxonomy" id="1439726"/>
    <lineage>
        <taxon>Bacteria</taxon>
        <taxon>Pseudomonadati</taxon>
        <taxon>Pseudomonadota</taxon>
        <taxon>Alphaproteobacteria</taxon>
        <taxon>Hyphomicrobiales</taxon>
        <taxon>Pleomorphomonadaceae</taxon>
        <taxon>Methylobrevis</taxon>
    </lineage>
</organism>
<protein>
    <submittedName>
        <fullName evidence="6">Trehalose import ATP-binding protein SugC</fullName>
        <ecNumber evidence="6">3.6.3.-</ecNumber>
    </submittedName>
</protein>
<dbReference type="PANTHER" id="PTHR43875">
    <property type="entry name" value="MALTODEXTRIN IMPORT ATP-BINDING PROTEIN MSMX"/>
    <property type="match status" value="1"/>
</dbReference>
<dbReference type="PANTHER" id="PTHR43875:SF15">
    <property type="entry name" value="TREHALOSE IMPORT ATP-BINDING PROTEIN SUGC"/>
    <property type="match status" value="1"/>
</dbReference>
<feature type="domain" description="Transport-associated OB type 2" evidence="5">
    <location>
        <begin position="136"/>
        <end position="204"/>
    </location>
</feature>
<evidence type="ECO:0000259" key="5">
    <source>
        <dbReference type="Pfam" id="PF08402"/>
    </source>
</evidence>
<gene>
    <name evidence="6" type="primary">sugC_2</name>
    <name evidence="6" type="ORF">A6302_02198</name>
</gene>
<keyword evidence="7" id="KW-1185">Reference proteome</keyword>
<dbReference type="Pfam" id="PF08402">
    <property type="entry name" value="TOBE_2"/>
    <property type="match status" value="1"/>
</dbReference>
<keyword evidence="6" id="KW-0547">Nucleotide-binding</keyword>
<keyword evidence="6" id="KW-0067">ATP-binding</keyword>
<accession>A0A1E3H3U2</accession>
<evidence type="ECO:0000313" key="7">
    <source>
        <dbReference type="Proteomes" id="UP000094622"/>
    </source>
</evidence>
<dbReference type="SUPFAM" id="SSF50331">
    <property type="entry name" value="MOP-like"/>
    <property type="match status" value="1"/>
</dbReference>
<dbReference type="GO" id="GO:0005524">
    <property type="term" value="F:ATP binding"/>
    <property type="evidence" value="ECO:0007669"/>
    <property type="project" value="UniProtKB-KW"/>
</dbReference>
<dbReference type="InterPro" id="IPR013611">
    <property type="entry name" value="Transp-assoc_OB_typ2"/>
</dbReference>
<dbReference type="Gene3D" id="2.40.50.100">
    <property type="match status" value="1"/>
</dbReference>
<proteinExistence type="inferred from homology"/>
<dbReference type="AlphaFoldDB" id="A0A1E3H3U2"/>
<name>A0A1E3H3U2_9HYPH</name>
<dbReference type="InterPro" id="IPR027417">
    <property type="entry name" value="P-loop_NTPase"/>
</dbReference>
<dbReference type="SUPFAM" id="SSF52540">
    <property type="entry name" value="P-loop containing nucleoside triphosphate hydrolases"/>
    <property type="match status" value="1"/>
</dbReference>
<comment type="similarity">
    <text evidence="1">Belongs to the ABC transporter superfamily.</text>
</comment>
<dbReference type="InterPro" id="IPR012340">
    <property type="entry name" value="NA-bd_OB-fold"/>
</dbReference>
<evidence type="ECO:0000256" key="2">
    <source>
        <dbReference type="ARBA" id="ARBA00022475"/>
    </source>
</evidence>
<comment type="caution">
    <text evidence="6">The sequence shown here is derived from an EMBL/GenBank/DDBJ whole genome shotgun (WGS) entry which is preliminary data.</text>
</comment>
<keyword evidence="3" id="KW-1278">Translocase</keyword>
<dbReference type="EC" id="3.6.3.-" evidence="6"/>
<keyword evidence="6" id="KW-0378">Hydrolase</keyword>
<dbReference type="Proteomes" id="UP000094622">
    <property type="component" value="Unassembled WGS sequence"/>
</dbReference>
<dbReference type="EMBL" id="MCRJ01000049">
    <property type="protein sequence ID" value="ODN70456.1"/>
    <property type="molecule type" value="Genomic_DNA"/>
</dbReference>
<dbReference type="PATRIC" id="fig|1439726.3.peg.2320"/>
<dbReference type="GO" id="GO:0055052">
    <property type="term" value="C:ATP-binding cassette (ABC) transporter complex, substrate-binding subunit-containing"/>
    <property type="evidence" value="ECO:0007669"/>
    <property type="project" value="TreeGrafter"/>
</dbReference>
<reference evidence="6 7" key="1">
    <citation type="submission" date="2016-07" db="EMBL/GenBank/DDBJ databases">
        <title>Draft Genome Sequence of Methylobrevis pamukkalensis PK2.</title>
        <authorList>
            <person name="Vasilenko O.V."/>
            <person name="Doronina N.V."/>
            <person name="Shmareva M.N."/>
            <person name="Tarlachkov S.V."/>
            <person name="Mustakhimov I."/>
            <person name="Trotsenko Y.A."/>
        </authorList>
    </citation>
    <scope>NUCLEOTIDE SEQUENCE [LARGE SCALE GENOMIC DNA]</scope>
    <source>
        <strain evidence="6 7">PK2</strain>
    </source>
</reference>
<dbReference type="Gene3D" id="3.40.50.300">
    <property type="entry name" value="P-loop containing nucleotide triphosphate hydrolases"/>
    <property type="match status" value="1"/>
</dbReference>
<sequence length="224" mass="24253">MALGRAIVRNPKAFMMDEPLGALDAEFREHMAEELRALHDRMGATTVYVTHDQLEAMQMGDKIVVMNHGVVEQFGTPRDIYDKPATMFVANFIGSPSMNFLRFSGQFAAGSEAVSLSGEAIRVPRQHETAGGELVLGVRPEHILFDDRAKFRGEVLAAEYLGTTQIVTLATPNGDVKARIPSDQPVRVGERVGLAFTASTLTLFEAAGGRALRSDLNAEVAGHG</sequence>
<evidence type="ECO:0000256" key="1">
    <source>
        <dbReference type="ARBA" id="ARBA00005417"/>
    </source>
</evidence>
<dbReference type="InterPro" id="IPR047641">
    <property type="entry name" value="ABC_transpr_MalK/UgpC-like"/>
</dbReference>
<keyword evidence="2" id="KW-1003">Cell membrane</keyword>
<keyword evidence="4" id="KW-0472">Membrane</keyword>
<dbReference type="GO" id="GO:0016887">
    <property type="term" value="F:ATP hydrolysis activity"/>
    <property type="evidence" value="ECO:0007669"/>
    <property type="project" value="InterPro"/>
</dbReference>
<dbReference type="Gene3D" id="2.40.50.140">
    <property type="entry name" value="Nucleic acid-binding proteins"/>
    <property type="match status" value="1"/>
</dbReference>
<evidence type="ECO:0000256" key="4">
    <source>
        <dbReference type="ARBA" id="ARBA00023136"/>
    </source>
</evidence>
<dbReference type="InterPro" id="IPR008995">
    <property type="entry name" value="Mo/tungstate-bd_C_term_dom"/>
</dbReference>
<evidence type="ECO:0000313" key="6">
    <source>
        <dbReference type="EMBL" id="ODN70456.1"/>
    </source>
</evidence>